<keyword evidence="2" id="KW-1185">Reference proteome</keyword>
<accession>A0A873WUR7</accession>
<name>A0A873WUR7_9CAUD</name>
<evidence type="ECO:0000313" key="2">
    <source>
        <dbReference type="Proteomes" id="UP000662782"/>
    </source>
</evidence>
<organism evidence="1 2">
    <name type="scientific">Klebsiella phage Miami</name>
    <dbReference type="NCBI Taxonomy" id="2767581"/>
    <lineage>
        <taxon>Viruses</taxon>
        <taxon>Duplodnaviria</taxon>
        <taxon>Heunggongvirae</taxon>
        <taxon>Uroviricota</taxon>
        <taxon>Caudoviricetes</taxon>
        <taxon>Chimalliviridae</taxon>
        <taxon>Miamivirus</taxon>
        <taxon>Miamivirus miami</taxon>
    </lineage>
</organism>
<dbReference type="EMBL" id="MT701590">
    <property type="protein sequence ID" value="QPB09124.1"/>
    <property type="molecule type" value="Genomic_DNA"/>
</dbReference>
<gene>
    <name evidence="1" type="ORF">CPT_Miami_029</name>
</gene>
<protein>
    <submittedName>
        <fullName evidence="1">Uncharacterized protein</fullName>
    </submittedName>
</protein>
<sequence>MLRTFVKAGETYRNALYPAIIESLRRVLEFYSLTGIDKVYFNGDAEVSKQLFSDLDSGVRADRQTDFKLVNKLYIVTEEQPSVFNNGYSNAQRTITNRPVWKTDDDKVMIIPTYDGREITVDVNAHFRTRQEARNFRNSLEQARNRQANDLNFNAHVHYPLNLEIIYFLTTIHKRLVDAGQVTDEFAPWFFKNACMPFTTITNPAGNNTQVVLQQRRDEIGIFFEEPTIALTRKSNEYLGRYEVSFRYKFYWNEQTDWDLRYPLMIYQQPLDQMYMPKPQLGYRNGFNPHAFVELGMINLLLKSRTKHSPYYQRIPEYDMWVPPGQRWLDTQLTIAITVKDEANVPLMNIVNDIPNWTWDDDFLEHMLKYRENLFTRHEDIFHIQVYSDDILVLPEQLSMDEEGNILLNRKPTMGNVYRVVIFVDCNLKEFSDQNNQNILDDENYLYVVIPKLFPWYKWDKFPVNTPNDLARLIDESGLGDMGALREPVPMYMMNNSLAAYREN</sequence>
<proteinExistence type="predicted"/>
<dbReference type="Proteomes" id="UP000662782">
    <property type="component" value="Segment"/>
</dbReference>
<evidence type="ECO:0000313" key="1">
    <source>
        <dbReference type="EMBL" id="QPB09124.1"/>
    </source>
</evidence>
<reference evidence="1 2" key="1">
    <citation type="submission" date="2020-07" db="EMBL/GenBank/DDBJ databases">
        <title>Complete genome sequence of Klebsiella pneumoniae phage Miami.</title>
        <authorList>
            <person name="Mora D.A."/>
            <person name="Lessor L."/>
            <person name="Gill J."/>
            <person name="Liu M."/>
        </authorList>
    </citation>
    <scope>NUCLEOTIDE SEQUENCE [LARGE SCALE GENOMIC DNA]</scope>
</reference>